<comment type="caution">
    <text evidence="2">The sequence shown here is derived from an EMBL/GenBank/DDBJ whole genome shotgun (WGS) entry which is preliminary data.</text>
</comment>
<keyword evidence="2" id="KW-0808">Transferase</keyword>
<dbReference type="GO" id="GO:0008168">
    <property type="term" value="F:methyltransferase activity"/>
    <property type="evidence" value="ECO:0007669"/>
    <property type="project" value="UniProtKB-KW"/>
</dbReference>
<proteinExistence type="inferred from homology"/>
<dbReference type="EMBL" id="BQXU01000033">
    <property type="protein sequence ID" value="GKT49983.1"/>
    <property type="molecule type" value="Genomic_DNA"/>
</dbReference>
<name>A0AA37USJ9_9PEZI</name>
<dbReference type="Pfam" id="PF13489">
    <property type="entry name" value="Methyltransf_23"/>
    <property type="match status" value="1"/>
</dbReference>
<sequence length="243" mass="27852">MDLVHHLWLLTRDDQLCNSPKKDGAKRVLDIGTGTGIWVLAQGFGLWTTRTIILTQLVPPNCTFEVDDVEKEWTWTQPFDFIFIRSMIGSFSSWENIIAKAYQNLEPGGYIELQDSVFPLKCQDGTMTDDFKPYKWTKLLIEATEITGRPITVAPSLKKMLEDAGFVDVVEKREIWPFTPWAKDQKHKDLGFWTQESAFMGIEAVSMALFTRVLGWSQAEASVFCAEVRNEHKNSNVRAYYDV</sequence>
<dbReference type="Gene3D" id="3.40.50.150">
    <property type="entry name" value="Vaccinia Virus protein VP39"/>
    <property type="match status" value="1"/>
</dbReference>
<dbReference type="RefSeq" id="XP_049132333.1">
    <property type="nucleotide sequence ID" value="XM_049276376.1"/>
</dbReference>
<dbReference type="SUPFAM" id="SSF53335">
    <property type="entry name" value="S-adenosyl-L-methionine-dependent methyltransferases"/>
    <property type="match status" value="1"/>
</dbReference>
<organism evidence="2 3">
    <name type="scientific">Colletotrichum spaethianum</name>
    <dbReference type="NCBI Taxonomy" id="700344"/>
    <lineage>
        <taxon>Eukaryota</taxon>
        <taxon>Fungi</taxon>
        <taxon>Dikarya</taxon>
        <taxon>Ascomycota</taxon>
        <taxon>Pezizomycotina</taxon>
        <taxon>Sordariomycetes</taxon>
        <taxon>Hypocreomycetidae</taxon>
        <taxon>Glomerellales</taxon>
        <taxon>Glomerellaceae</taxon>
        <taxon>Colletotrichum</taxon>
        <taxon>Colletotrichum spaethianum species complex</taxon>
    </lineage>
</organism>
<evidence type="ECO:0000313" key="2">
    <source>
        <dbReference type="EMBL" id="GKT49983.1"/>
    </source>
</evidence>
<dbReference type="AlphaFoldDB" id="A0AA37USJ9"/>
<accession>A0AA37USJ9</accession>
<evidence type="ECO:0000256" key="1">
    <source>
        <dbReference type="ARBA" id="ARBA00038158"/>
    </source>
</evidence>
<dbReference type="InterPro" id="IPR029063">
    <property type="entry name" value="SAM-dependent_MTases_sf"/>
</dbReference>
<dbReference type="PANTHER" id="PTHR43591:SF10">
    <property type="entry name" value="ABC TRANSMEMBRANE TYPE-1 DOMAIN-CONTAINING PROTEIN-RELATED"/>
    <property type="match status" value="1"/>
</dbReference>
<keyword evidence="2" id="KW-0489">Methyltransferase</keyword>
<dbReference type="PANTHER" id="PTHR43591">
    <property type="entry name" value="METHYLTRANSFERASE"/>
    <property type="match status" value="1"/>
</dbReference>
<dbReference type="Proteomes" id="UP001055115">
    <property type="component" value="Unassembled WGS sequence"/>
</dbReference>
<evidence type="ECO:0000313" key="3">
    <source>
        <dbReference type="Proteomes" id="UP001055115"/>
    </source>
</evidence>
<gene>
    <name evidence="2" type="ORF">ColSpa_10164</name>
</gene>
<dbReference type="CDD" id="cd02440">
    <property type="entry name" value="AdoMet_MTases"/>
    <property type="match status" value="1"/>
</dbReference>
<keyword evidence="3" id="KW-1185">Reference proteome</keyword>
<comment type="similarity">
    <text evidence="1">Belongs to the methyltransferase superfamily. LaeA methyltransferase family.</text>
</comment>
<reference evidence="2 3" key="1">
    <citation type="submission" date="2022-03" db="EMBL/GenBank/DDBJ databases">
        <title>Genome data of Colletotrichum spp.</title>
        <authorList>
            <person name="Utami Y.D."/>
            <person name="Hiruma K."/>
        </authorList>
    </citation>
    <scope>NUCLEOTIDE SEQUENCE [LARGE SCALE GENOMIC DNA]</scope>
    <source>
        <strain evidence="2 3">MAFF 239500</strain>
    </source>
</reference>
<dbReference type="GO" id="GO:0032259">
    <property type="term" value="P:methylation"/>
    <property type="evidence" value="ECO:0007669"/>
    <property type="project" value="UniProtKB-KW"/>
</dbReference>
<protein>
    <submittedName>
        <fullName evidence="2">Methyltransferase tdiE</fullName>
    </submittedName>
</protein>
<dbReference type="GeneID" id="73330966"/>